<evidence type="ECO:0000313" key="3">
    <source>
        <dbReference type="Proteomes" id="UP000800041"/>
    </source>
</evidence>
<proteinExistence type="predicted"/>
<gene>
    <name evidence="2" type="ORF">K402DRAFT_204153</name>
</gene>
<dbReference type="EMBL" id="ML977141">
    <property type="protein sequence ID" value="KAF1990819.1"/>
    <property type="molecule type" value="Genomic_DNA"/>
</dbReference>
<dbReference type="InterPro" id="IPR031352">
    <property type="entry name" value="SesA"/>
</dbReference>
<dbReference type="Proteomes" id="UP000800041">
    <property type="component" value="Unassembled WGS sequence"/>
</dbReference>
<protein>
    <recommendedName>
        <fullName evidence="1">NACHT-NTPase and P-loop NTPases N-terminal domain-containing protein</fullName>
    </recommendedName>
</protein>
<dbReference type="Pfam" id="PF17107">
    <property type="entry name" value="SesA"/>
    <property type="match status" value="1"/>
</dbReference>
<accession>A0A6G1HCS4</accession>
<evidence type="ECO:0000259" key="1">
    <source>
        <dbReference type="Pfam" id="PF17107"/>
    </source>
</evidence>
<dbReference type="AlphaFoldDB" id="A0A6G1HCS4"/>
<sequence length="110" mass="12247">MTRIPLLIATLKQVDDAVAKGGMDEEETRRFVEPIAVRCREQIGDLEELIGGLVPREGESRVRRAKKAMAVVGCEGRVREIARGLGEQMHVLTSYVMLCNQSTTKRGMSF</sequence>
<organism evidence="2 3">
    <name type="scientific">Aulographum hederae CBS 113979</name>
    <dbReference type="NCBI Taxonomy" id="1176131"/>
    <lineage>
        <taxon>Eukaryota</taxon>
        <taxon>Fungi</taxon>
        <taxon>Dikarya</taxon>
        <taxon>Ascomycota</taxon>
        <taxon>Pezizomycotina</taxon>
        <taxon>Dothideomycetes</taxon>
        <taxon>Pleosporomycetidae</taxon>
        <taxon>Aulographales</taxon>
        <taxon>Aulographaceae</taxon>
    </lineage>
</organism>
<keyword evidence="3" id="KW-1185">Reference proteome</keyword>
<feature type="domain" description="NACHT-NTPase and P-loop NTPases N-terminal" evidence="1">
    <location>
        <begin position="3"/>
        <end position="92"/>
    </location>
</feature>
<reference evidence="2" key="1">
    <citation type="journal article" date="2020" name="Stud. Mycol.">
        <title>101 Dothideomycetes genomes: a test case for predicting lifestyles and emergence of pathogens.</title>
        <authorList>
            <person name="Haridas S."/>
            <person name="Albert R."/>
            <person name="Binder M."/>
            <person name="Bloem J."/>
            <person name="Labutti K."/>
            <person name="Salamov A."/>
            <person name="Andreopoulos B."/>
            <person name="Baker S."/>
            <person name="Barry K."/>
            <person name="Bills G."/>
            <person name="Bluhm B."/>
            <person name="Cannon C."/>
            <person name="Castanera R."/>
            <person name="Culley D."/>
            <person name="Daum C."/>
            <person name="Ezra D."/>
            <person name="Gonzalez J."/>
            <person name="Henrissat B."/>
            <person name="Kuo A."/>
            <person name="Liang C."/>
            <person name="Lipzen A."/>
            <person name="Lutzoni F."/>
            <person name="Magnuson J."/>
            <person name="Mondo S."/>
            <person name="Nolan M."/>
            <person name="Ohm R."/>
            <person name="Pangilinan J."/>
            <person name="Park H.-J."/>
            <person name="Ramirez L."/>
            <person name="Alfaro M."/>
            <person name="Sun H."/>
            <person name="Tritt A."/>
            <person name="Yoshinaga Y."/>
            <person name="Zwiers L.-H."/>
            <person name="Turgeon B."/>
            <person name="Goodwin S."/>
            <person name="Spatafora J."/>
            <person name="Crous P."/>
            <person name="Grigoriev I."/>
        </authorList>
    </citation>
    <scope>NUCLEOTIDE SEQUENCE</scope>
    <source>
        <strain evidence="2">CBS 113979</strain>
    </source>
</reference>
<name>A0A6G1HCS4_9PEZI</name>
<evidence type="ECO:0000313" key="2">
    <source>
        <dbReference type="EMBL" id="KAF1990819.1"/>
    </source>
</evidence>